<reference evidence="2" key="1">
    <citation type="journal article" date="2019" name="Int. J. Syst. Evol. Microbiol.">
        <title>The Global Catalogue of Microorganisms (GCM) 10K type strain sequencing project: providing services to taxonomists for standard genome sequencing and annotation.</title>
        <authorList>
            <consortium name="The Broad Institute Genomics Platform"/>
            <consortium name="The Broad Institute Genome Sequencing Center for Infectious Disease"/>
            <person name="Wu L."/>
            <person name="Ma J."/>
        </authorList>
    </citation>
    <scope>NUCLEOTIDE SEQUENCE [LARGE SCALE GENOMIC DNA]</scope>
    <source>
        <strain evidence="2">CGMCC 4.1621</strain>
    </source>
</reference>
<organism evidence="1 2">
    <name type="scientific">Halobacillus seohaensis</name>
    <dbReference type="NCBI Taxonomy" id="447421"/>
    <lineage>
        <taxon>Bacteria</taxon>
        <taxon>Bacillati</taxon>
        <taxon>Bacillota</taxon>
        <taxon>Bacilli</taxon>
        <taxon>Bacillales</taxon>
        <taxon>Bacillaceae</taxon>
        <taxon>Halobacillus</taxon>
    </lineage>
</organism>
<name>A0ABW2EPH6_9BACI</name>
<protein>
    <submittedName>
        <fullName evidence="1">Uncharacterized protein</fullName>
    </submittedName>
</protein>
<evidence type="ECO:0000313" key="1">
    <source>
        <dbReference type="EMBL" id="MFC7062750.1"/>
    </source>
</evidence>
<keyword evidence="2" id="KW-1185">Reference proteome</keyword>
<proteinExistence type="predicted"/>
<evidence type="ECO:0000313" key="2">
    <source>
        <dbReference type="Proteomes" id="UP001596410"/>
    </source>
</evidence>
<comment type="caution">
    <text evidence="1">The sequence shown here is derived from an EMBL/GenBank/DDBJ whole genome shotgun (WGS) entry which is preliminary data.</text>
</comment>
<dbReference type="EMBL" id="JBHSZV010000032">
    <property type="protein sequence ID" value="MFC7062750.1"/>
    <property type="molecule type" value="Genomic_DNA"/>
</dbReference>
<dbReference type="Proteomes" id="UP001596410">
    <property type="component" value="Unassembled WGS sequence"/>
</dbReference>
<sequence>MANQTLFMYQGDGDFQQHSVVTVDGKQAKQLTEAGKAVEVSLGDYDSYRQQVKDAHKTYGKARERIKESDHPSVTDEIRDYEIKQAYKTFEQAAKQAQDEWTVKRQEMQAEAKAKAARATVNVSQREKQTSEQVASRIALNIAQATNASQLSAAIRQGSDDIRYLNDAEKTALQGELMGVLSQVDAKNEKFDSTVSSRSLVSSTQDVRNMDLLAGKVADQIPNRVDLEYRRVKTVKEGLGVVPKSL</sequence>
<dbReference type="RefSeq" id="WP_204709690.1">
    <property type="nucleotide sequence ID" value="NZ_JBHSZV010000032.1"/>
</dbReference>
<accession>A0ABW2EPH6</accession>
<gene>
    <name evidence="1" type="ORF">ACFQIC_12895</name>
</gene>